<gene>
    <name evidence="1" type="ORF">BS47DRAFT_1114020</name>
</gene>
<dbReference type="OrthoDB" id="10254903at2759"/>
<sequence>MSRILIAVSTTLNERLSDKCAPHRNLYPLVWHFRDPEYESQYKEAIGTTASVHSIRTSVLWNIGICIGMQILFALSTEPPSMDGLGIIDSPIGLFGNAGKPVPHMDLNYVALLTSGKENRARERVDTGMDEDEASYFVTCPHAILIGHIRQPNMGGNTSSLLSVEGMCLHANFTQKNRQGWS</sequence>
<name>A0A9P6AB41_9AGAM</name>
<dbReference type="SUPFAM" id="SSF52317">
    <property type="entry name" value="Class I glutamine amidotransferase-like"/>
    <property type="match status" value="1"/>
</dbReference>
<evidence type="ECO:0000313" key="2">
    <source>
        <dbReference type="Proteomes" id="UP000886523"/>
    </source>
</evidence>
<organism evidence="1 2">
    <name type="scientific">Hydnum rufescens UP504</name>
    <dbReference type="NCBI Taxonomy" id="1448309"/>
    <lineage>
        <taxon>Eukaryota</taxon>
        <taxon>Fungi</taxon>
        <taxon>Dikarya</taxon>
        <taxon>Basidiomycota</taxon>
        <taxon>Agaricomycotina</taxon>
        <taxon>Agaricomycetes</taxon>
        <taxon>Cantharellales</taxon>
        <taxon>Hydnaceae</taxon>
        <taxon>Hydnum</taxon>
    </lineage>
</organism>
<dbReference type="EMBL" id="MU129745">
    <property type="protein sequence ID" value="KAF9502678.1"/>
    <property type="molecule type" value="Genomic_DNA"/>
</dbReference>
<proteinExistence type="predicted"/>
<evidence type="ECO:0000313" key="1">
    <source>
        <dbReference type="EMBL" id="KAF9502678.1"/>
    </source>
</evidence>
<dbReference type="Proteomes" id="UP000886523">
    <property type="component" value="Unassembled WGS sequence"/>
</dbReference>
<reference evidence="1" key="1">
    <citation type="journal article" date="2020" name="Nat. Commun.">
        <title>Large-scale genome sequencing of mycorrhizal fungi provides insights into the early evolution of symbiotic traits.</title>
        <authorList>
            <person name="Miyauchi S."/>
            <person name="Kiss E."/>
            <person name="Kuo A."/>
            <person name="Drula E."/>
            <person name="Kohler A."/>
            <person name="Sanchez-Garcia M."/>
            <person name="Morin E."/>
            <person name="Andreopoulos B."/>
            <person name="Barry K.W."/>
            <person name="Bonito G."/>
            <person name="Buee M."/>
            <person name="Carver A."/>
            <person name="Chen C."/>
            <person name="Cichocki N."/>
            <person name="Clum A."/>
            <person name="Culley D."/>
            <person name="Crous P.W."/>
            <person name="Fauchery L."/>
            <person name="Girlanda M."/>
            <person name="Hayes R.D."/>
            <person name="Keri Z."/>
            <person name="LaButti K."/>
            <person name="Lipzen A."/>
            <person name="Lombard V."/>
            <person name="Magnuson J."/>
            <person name="Maillard F."/>
            <person name="Murat C."/>
            <person name="Nolan M."/>
            <person name="Ohm R.A."/>
            <person name="Pangilinan J."/>
            <person name="Pereira M.F."/>
            <person name="Perotto S."/>
            <person name="Peter M."/>
            <person name="Pfister S."/>
            <person name="Riley R."/>
            <person name="Sitrit Y."/>
            <person name="Stielow J.B."/>
            <person name="Szollosi G."/>
            <person name="Zifcakova L."/>
            <person name="Stursova M."/>
            <person name="Spatafora J.W."/>
            <person name="Tedersoo L."/>
            <person name="Vaario L.M."/>
            <person name="Yamada A."/>
            <person name="Yan M."/>
            <person name="Wang P."/>
            <person name="Xu J."/>
            <person name="Bruns T."/>
            <person name="Baldrian P."/>
            <person name="Vilgalys R."/>
            <person name="Dunand C."/>
            <person name="Henrissat B."/>
            <person name="Grigoriev I.V."/>
            <person name="Hibbett D."/>
            <person name="Nagy L.G."/>
            <person name="Martin F.M."/>
        </authorList>
    </citation>
    <scope>NUCLEOTIDE SEQUENCE</scope>
    <source>
        <strain evidence="1">UP504</strain>
    </source>
</reference>
<accession>A0A9P6AB41</accession>
<keyword evidence="2" id="KW-1185">Reference proteome</keyword>
<dbReference type="Gene3D" id="3.40.50.880">
    <property type="match status" value="1"/>
</dbReference>
<dbReference type="InterPro" id="IPR029062">
    <property type="entry name" value="Class_I_gatase-like"/>
</dbReference>
<comment type="caution">
    <text evidence="1">The sequence shown here is derived from an EMBL/GenBank/DDBJ whole genome shotgun (WGS) entry which is preliminary data.</text>
</comment>
<protein>
    <submittedName>
        <fullName evidence="1">Uncharacterized protein</fullName>
    </submittedName>
</protein>
<dbReference type="AlphaFoldDB" id="A0A9P6AB41"/>